<evidence type="ECO:0000313" key="3">
    <source>
        <dbReference type="Proteomes" id="UP000288547"/>
    </source>
</evidence>
<proteinExistence type="predicted"/>
<evidence type="ECO:0000256" key="1">
    <source>
        <dbReference type="SAM" id="MobiDB-lite"/>
    </source>
</evidence>
<dbReference type="AlphaFoldDB" id="A0A3S3Z6M6"/>
<keyword evidence="3" id="KW-1185">Reference proteome</keyword>
<gene>
    <name evidence="2" type="ORF">ELQ90_10960</name>
</gene>
<accession>A0A3S3Z6M6</accession>
<organism evidence="2 3">
    <name type="scientific">Labedella phragmitis</name>
    <dbReference type="NCBI Taxonomy" id="2498849"/>
    <lineage>
        <taxon>Bacteria</taxon>
        <taxon>Bacillati</taxon>
        <taxon>Actinomycetota</taxon>
        <taxon>Actinomycetes</taxon>
        <taxon>Micrococcales</taxon>
        <taxon>Microbacteriaceae</taxon>
        <taxon>Labedella</taxon>
    </lineage>
</organism>
<name>A0A3S3Z6M6_9MICO</name>
<sequence length="98" mass="10840">MTESAARGLDEWDDGSTRSPLAQPREVTRPEIHDRFGLIVDGTRYPLELGVDIEDFKRTIVSTTRNGGGFVTIPGMSGNYSLFVSTGLNLLIVRMPRD</sequence>
<dbReference type="EMBL" id="RZNB01000004">
    <property type="protein sequence ID" value="RWZ49865.1"/>
    <property type="molecule type" value="Genomic_DNA"/>
</dbReference>
<reference evidence="2 3" key="1">
    <citation type="submission" date="2018-12" db="EMBL/GenBank/DDBJ databases">
        <authorList>
            <person name="Li F."/>
        </authorList>
    </citation>
    <scope>NUCLEOTIDE SEQUENCE [LARGE SCALE GENOMIC DNA]</scope>
    <source>
        <strain evidence="2 3">11W25H-1</strain>
    </source>
</reference>
<protein>
    <submittedName>
        <fullName evidence="2">Uncharacterized protein</fullName>
    </submittedName>
</protein>
<evidence type="ECO:0000313" key="2">
    <source>
        <dbReference type="EMBL" id="RWZ49865.1"/>
    </source>
</evidence>
<dbReference type="OrthoDB" id="9867109at2"/>
<feature type="region of interest" description="Disordered" evidence="1">
    <location>
        <begin position="1"/>
        <end position="25"/>
    </location>
</feature>
<dbReference type="RefSeq" id="WP_128495325.1">
    <property type="nucleotide sequence ID" value="NZ_RZNB01000004.1"/>
</dbReference>
<dbReference type="Proteomes" id="UP000288547">
    <property type="component" value="Unassembled WGS sequence"/>
</dbReference>
<comment type="caution">
    <text evidence="2">The sequence shown here is derived from an EMBL/GenBank/DDBJ whole genome shotgun (WGS) entry which is preliminary data.</text>
</comment>